<evidence type="ECO:0000313" key="2">
    <source>
        <dbReference type="EMBL" id="GAA2128455.1"/>
    </source>
</evidence>
<feature type="region of interest" description="Disordered" evidence="1">
    <location>
        <begin position="20"/>
        <end position="41"/>
    </location>
</feature>
<sequence>MQVPAGAGGDREGHAVEVLGHGQHDDPRPRVGGEQPAHGLDAAEAGHPYVHQNQVRTIGTPAAEHFFAVSRRRHALYAGHGRDRAAKRLSGEWGVVANEDGSHGRPPELMRVTLSLQGWYVSSPSAVDRSSGAPGTNAVNRFRTLNDGHPKELRGLPAPVATTVATGTGATHVATLGDEPVTE</sequence>
<comment type="caution">
    <text evidence="2">The sequence shown here is derived from an EMBL/GenBank/DDBJ whole genome shotgun (WGS) entry which is preliminary data.</text>
</comment>
<organism evidence="2 3">
    <name type="scientific">Streptomyces synnematoformans</name>
    <dbReference type="NCBI Taxonomy" id="415721"/>
    <lineage>
        <taxon>Bacteria</taxon>
        <taxon>Bacillati</taxon>
        <taxon>Actinomycetota</taxon>
        <taxon>Actinomycetes</taxon>
        <taxon>Kitasatosporales</taxon>
        <taxon>Streptomycetaceae</taxon>
        <taxon>Streptomyces</taxon>
    </lineage>
</organism>
<gene>
    <name evidence="2" type="ORF">GCM10009802_35710</name>
</gene>
<keyword evidence="3" id="KW-1185">Reference proteome</keyword>
<proteinExistence type="predicted"/>
<dbReference type="EMBL" id="BAAAPF010000115">
    <property type="protein sequence ID" value="GAA2128455.1"/>
    <property type="molecule type" value="Genomic_DNA"/>
</dbReference>
<evidence type="ECO:0000256" key="1">
    <source>
        <dbReference type="SAM" id="MobiDB-lite"/>
    </source>
</evidence>
<feature type="compositionally biased region" description="Basic and acidic residues" evidence="1">
    <location>
        <begin position="22"/>
        <end position="31"/>
    </location>
</feature>
<name>A0ABN2YK11_9ACTN</name>
<protein>
    <submittedName>
        <fullName evidence="2">Uncharacterized protein</fullName>
    </submittedName>
</protein>
<reference evidence="2 3" key="1">
    <citation type="journal article" date="2019" name="Int. J. Syst. Evol. Microbiol.">
        <title>The Global Catalogue of Microorganisms (GCM) 10K type strain sequencing project: providing services to taxonomists for standard genome sequencing and annotation.</title>
        <authorList>
            <consortium name="The Broad Institute Genomics Platform"/>
            <consortium name="The Broad Institute Genome Sequencing Center for Infectious Disease"/>
            <person name="Wu L."/>
            <person name="Ma J."/>
        </authorList>
    </citation>
    <scope>NUCLEOTIDE SEQUENCE [LARGE SCALE GENOMIC DNA]</scope>
    <source>
        <strain evidence="2 3">JCM 15481</strain>
    </source>
</reference>
<accession>A0ABN2YK11</accession>
<dbReference type="Proteomes" id="UP001500443">
    <property type="component" value="Unassembled WGS sequence"/>
</dbReference>
<evidence type="ECO:0000313" key="3">
    <source>
        <dbReference type="Proteomes" id="UP001500443"/>
    </source>
</evidence>